<dbReference type="Pfam" id="PF07332">
    <property type="entry name" value="Phage_holin_3_6"/>
    <property type="match status" value="1"/>
</dbReference>
<keyword evidence="1" id="KW-0812">Transmembrane</keyword>
<keyword evidence="3" id="KW-1185">Reference proteome</keyword>
<gene>
    <name evidence="2" type="ORF">GA0070213_112194</name>
</gene>
<feature type="transmembrane region" description="Helical" evidence="1">
    <location>
        <begin position="90"/>
        <end position="111"/>
    </location>
</feature>
<evidence type="ECO:0000313" key="3">
    <source>
        <dbReference type="Proteomes" id="UP000199360"/>
    </source>
</evidence>
<dbReference type="RefSeq" id="WP_091068179.1">
    <property type="nucleotide sequence ID" value="NZ_FMDM01000012.1"/>
</dbReference>
<keyword evidence="1" id="KW-0472">Membrane</keyword>
<proteinExistence type="predicted"/>
<feature type="transmembrane region" description="Helical" evidence="1">
    <location>
        <begin position="61"/>
        <end position="84"/>
    </location>
</feature>
<protein>
    <submittedName>
        <fullName evidence="2">Putative Holin-X, holin superfamily III</fullName>
    </submittedName>
</protein>
<name>A0A1C5JPR6_9ACTN</name>
<organism evidence="2 3">
    <name type="scientific">Micromonospora humi</name>
    <dbReference type="NCBI Taxonomy" id="745366"/>
    <lineage>
        <taxon>Bacteria</taxon>
        <taxon>Bacillati</taxon>
        <taxon>Actinomycetota</taxon>
        <taxon>Actinomycetes</taxon>
        <taxon>Micromonosporales</taxon>
        <taxon>Micromonosporaceae</taxon>
        <taxon>Micromonospora</taxon>
    </lineage>
</organism>
<evidence type="ECO:0000256" key="1">
    <source>
        <dbReference type="SAM" id="Phobius"/>
    </source>
</evidence>
<evidence type="ECO:0000313" key="2">
    <source>
        <dbReference type="EMBL" id="SCG72473.1"/>
    </source>
</evidence>
<reference evidence="3" key="1">
    <citation type="submission" date="2016-06" db="EMBL/GenBank/DDBJ databases">
        <authorList>
            <person name="Varghese N."/>
            <person name="Submissions Spin"/>
        </authorList>
    </citation>
    <scope>NUCLEOTIDE SEQUENCE [LARGE SCALE GENOMIC DNA]</scope>
    <source>
        <strain evidence="3">DSM 45647</strain>
    </source>
</reference>
<dbReference type="EMBL" id="FMDM01000012">
    <property type="protein sequence ID" value="SCG72473.1"/>
    <property type="molecule type" value="Genomic_DNA"/>
</dbReference>
<dbReference type="STRING" id="745366.GA0070213_112194"/>
<sequence>MAPDQSARVDEGRTAPAETLSTADLISRATEQLSTLVRDELALARAELVAKGRHAGLGGGLFGGAAVLGLFGLALLVVLAVVLLDLVWPLWLAVLTVLVVVLAAAGVLALLGRRQMRAMTPLAPQEAVSGVTADVDAVKTAFREGRSHE</sequence>
<dbReference type="OrthoDB" id="4870234at2"/>
<keyword evidence="1" id="KW-1133">Transmembrane helix</keyword>
<dbReference type="InterPro" id="IPR009937">
    <property type="entry name" value="Phage_holin_3_6"/>
</dbReference>
<dbReference type="AlphaFoldDB" id="A0A1C5JPR6"/>
<dbReference type="Proteomes" id="UP000199360">
    <property type="component" value="Unassembled WGS sequence"/>
</dbReference>
<accession>A0A1C5JPR6</accession>